<evidence type="ECO:0000313" key="2">
    <source>
        <dbReference type="EMBL" id="KLO12189.1"/>
    </source>
</evidence>
<organism evidence="2 3">
    <name type="scientific">Schizopora paradoxa</name>
    <dbReference type="NCBI Taxonomy" id="27342"/>
    <lineage>
        <taxon>Eukaryota</taxon>
        <taxon>Fungi</taxon>
        <taxon>Dikarya</taxon>
        <taxon>Basidiomycota</taxon>
        <taxon>Agaricomycotina</taxon>
        <taxon>Agaricomycetes</taxon>
        <taxon>Hymenochaetales</taxon>
        <taxon>Schizoporaceae</taxon>
        <taxon>Schizopora</taxon>
    </lineage>
</organism>
<feature type="compositionally biased region" description="Low complexity" evidence="1">
    <location>
        <begin position="26"/>
        <end position="39"/>
    </location>
</feature>
<evidence type="ECO:0000256" key="1">
    <source>
        <dbReference type="SAM" id="MobiDB-lite"/>
    </source>
</evidence>
<feature type="compositionally biased region" description="Polar residues" evidence="1">
    <location>
        <begin position="245"/>
        <end position="271"/>
    </location>
</feature>
<feature type="compositionally biased region" description="Polar residues" evidence="1">
    <location>
        <begin position="1"/>
        <end position="12"/>
    </location>
</feature>
<name>A0A0H2RJY4_9AGAM</name>
<evidence type="ECO:0000313" key="3">
    <source>
        <dbReference type="Proteomes" id="UP000053477"/>
    </source>
</evidence>
<accession>A0A0H2RJY4</accession>
<feature type="compositionally biased region" description="Low complexity" evidence="1">
    <location>
        <begin position="78"/>
        <end position="87"/>
    </location>
</feature>
<feature type="compositionally biased region" description="Polar residues" evidence="1">
    <location>
        <begin position="40"/>
        <end position="49"/>
    </location>
</feature>
<sequence>MASSLSIINSAQPIPRITLPRNGPVASSSAQAGPSSQYQTVGHPSSASHSVMHAYPHAPPYTHAPNPHAPHQLLNATSSHSPYSVPAAAPPPYHSGHPAGPYPAFSYGHGVGTGTYSYYSSYGQPYLYHQQGPAQAYGHVSAPVPATQVQPYGYGPQGYPVLTVPLRPLQPIPVSGTVVVGERRRTPVGTNAHGNGNGNQKARFATFHVSDPASLAARYGHNRPDTSGTSSKDRSQSSKPEIAQPITTPTSGVPQVNTSMSNSRPAVQQSQPISTMTTPITPINVTPFSEIPSNLIAERSFQTAPQPTSTPTLSEFHAAAKQLEVLGADAGTNALDPARLEAVLENRPELREAAKMLLTYGQAQTETQDK</sequence>
<dbReference type="Proteomes" id="UP000053477">
    <property type="component" value="Unassembled WGS sequence"/>
</dbReference>
<proteinExistence type="predicted"/>
<dbReference type="InParanoid" id="A0A0H2RJY4"/>
<dbReference type="EMBL" id="KQ085983">
    <property type="protein sequence ID" value="KLO12189.1"/>
    <property type="molecule type" value="Genomic_DNA"/>
</dbReference>
<reference evidence="2 3" key="1">
    <citation type="submission" date="2015-04" db="EMBL/GenBank/DDBJ databases">
        <title>Complete genome sequence of Schizopora paradoxa KUC8140, a cosmopolitan wood degrader in East Asia.</title>
        <authorList>
            <consortium name="DOE Joint Genome Institute"/>
            <person name="Min B."/>
            <person name="Park H."/>
            <person name="Jang Y."/>
            <person name="Kim J.-J."/>
            <person name="Kim K.H."/>
            <person name="Pangilinan J."/>
            <person name="Lipzen A."/>
            <person name="Riley R."/>
            <person name="Grigoriev I.V."/>
            <person name="Spatafora J.W."/>
            <person name="Choi I.-G."/>
        </authorList>
    </citation>
    <scope>NUCLEOTIDE SEQUENCE [LARGE SCALE GENOMIC DNA]</scope>
    <source>
        <strain evidence="2 3">KUC8140</strain>
    </source>
</reference>
<gene>
    <name evidence="2" type="ORF">SCHPADRAFT_435137</name>
</gene>
<protein>
    <submittedName>
        <fullName evidence="2">Uncharacterized protein</fullName>
    </submittedName>
</protein>
<keyword evidence="3" id="KW-1185">Reference proteome</keyword>
<dbReference type="AlphaFoldDB" id="A0A0H2RJY4"/>
<feature type="compositionally biased region" description="Low complexity" evidence="1">
    <location>
        <begin position="53"/>
        <end position="71"/>
    </location>
</feature>
<feature type="region of interest" description="Disordered" evidence="1">
    <location>
        <begin position="217"/>
        <end position="280"/>
    </location>
</feature>
<feature type="region of interest" description="Disordered" evidence="1">
    <location>
        <begin position="1"/>
        <end position="90"/>
    </location>
</feature>